<evidence type="ECO:0000313" key="3">
    <source>
        <dbReference type="Proteomes" id="UP000597444"/>
    </source>
</evidence>
<dbReference type="Pfam" id="PF00583">
    <property type="entry name" value="Acetyltransf_1"/>
    <property type="match status" value="1"/>
</dbReference>
<dbReference type="AlphaFoldDB" id="A0A8J3I8K5"/>
<organism evidence="2 3">
    <name type="scientific">Reticulibacter mediterranei</name>
    <dbReference type="NCBI Taxonomy" id="2778369"/>
    <lineage>
        <taxon>Bacteria</taxon>
        <taxon>Bacillati</taxon>
        <taxon>Chloroflexota</taxon>
        <taxon>Ktedonobacteria</taxon>
        <taxon>Ktedonobacterales</taxon>
        <taxon>Reticulibacteraceae</taxon>
        <taxon>Reticulibacter</taxon>
    </lineage>
</organism>
<name>A0A8J3I8K5_9CHLR</name>
<dbReference type="SUPFAM" id="SSF55729">
    <property type="entry name" value="Acyl-CoA N-acyltransferases (Nat)"/>
    <property type="match status" value="1"/>
</dbReference>
<evidence type="ECO:0000313" key="2">
    <source>
        <dbReference type="EMBL" id="GHO90854.1"/>
    </source>
</evidence>
<protein>
    <submittedName>
        <fullName evidence="2">N-acetyltransferase GCN5</fullName>
    </submittedName>
</protein>
<dbReference type="InterPro" id="IPR000182">
    <property type="entry name" value="GNAT_dom"/>
</dbReference>
<gene>
    <name evidence="2" type="ORF">KSF_009020</name>
</gene>
<dbReference type="EMBL" id="BNJK01000001">
    <property type="protein sequence ID" value="GHO90854.1"/>
    <property type="molecule type" value="Genomic_DNA"/>
</dbReference>
<dbReference type="RefSeq" id="WP_220201789.1">
    <property type="nucleotide sequence ID" value="NZ_BNJK01000001.1"/>
</dbReference>
<accession>A0A8J3I8K5</accession>
<keyword evidence="3" id="KW-1185">Reference proteome</keyword>
<proteinExistence type="predicted"/>
<dbReference type="InterPro" id="IPR016181">
    <property type="entry name" value="Acyl_CoA_acyltransferase"/>
</dbReference>
<evidence type="ECO:0000259" key="1">
    <source>
        <dbReference type="PROSITE" id="PS51186"/>
    </source>
</evidence>
<dbReference type="CDD" id="cd04301">
    <property type="entry name" value="NAT_SF"/>
    <property type="match status" value="1"/>
</dbReference>
<reference evidence="2" key="1">
    <citation type="submission" date="2020-10" db="EMBL/GenBank/DDBJ databases">
        <title>Taxonomic study of unclassified bacteria belonging to the class Ktedonobacteria.</title>
        <authorList>
            <person name="Yabe S."/>
            <person name="Wang C.M."/>
            <person name="Zheng Y."/>
            <person name="Sakai Y."/>
            <person name="Cavaletti L."/>
            <person name="Monciardini P."/>
            <person name="Donadio S."/>
        </authorList>
    </citation>
    <scope>NUCLEOTIDE SEQUENCE</scope>
    <source>
        <strain evidence="2">ID150040</strain>
    </source>
</reference>
<dbReference type="GO" id="GO:0016747">
    <property type="term" value="F:acyltransferase activity, transferring groups other than amino-acyl groups"/>
    <property type="evidence" value="ECO:0007669"/>
    <property type="project" value="InterPro"/>
</dbReference>
<dbReference type="Proteomes" id="UP000597444">
    <property type="component" value="Unassembled WGS sequence"/>
</dbReference>
<comment type="caution">
    <text evidence="2">The sequence shown here is derived from an EMBL/GenBank/DDBJ whole genome shotgun (WGS) entry which is preliminary data.</text>
</comment>
<dbReference type="PROSITE" id="PS51186">
    <property type="entry name" value="GNAT"/>
    <property type="match status" value="1"/>
</dbReference>
<sequence>MPTIRELTASETYLAYTSLLELRPHLPSRDEFVEQVNLKQRPEGYRLVGSFEEGIDEPVAVSGFRTGHNLAWGYFLYVDDLVTQAAFRGRGHAGGLLQWIYEQARQLGCRQVHLDSGVQRHDAHRLYLNQRMHITSHHFGRQM</sequence>
<dbReference type="Gene3D" id="3.40.630.30">
    <property type="match status" value="1"/>
</dbReference>
<feature type="domain" description="N-acetyltransferase" evidence="1">
    <location>
        <begin position="2"/>
        <end position="143"/>
    </location>
</feature>